<dbReference type="PANTHER" id="PTHR43158">
    <property type="entry name" value="SKFA PEPTIDE EXPORT ATP-BINDING PROTEIN SKFE"/>
    <property type="match status" value="1"/>
</dbReference>
<name>A0A0D8BKY2_9ACTN</name>
<dbReference type="InterPro" id="IPR027417">
    <property type="entry name" value="P-loop_NTPase"/>
</dbReference>
<keyword evidence="6" id="KW-1185">Reference proteome</keyword>
<dbReference type="EC" id="3.6.3.34" evidence="5"/>
<feature type="domain" description="ABC transporter" evidence="4">
    <location>
        <begin position="27"/>
        <end position="267"/>
    </location>
</feature>
<dbReference type="CDD" id="cd03225">
    <property type="entry name" value="ABC_cobalt_CbiO_domain1"/>
    <property type="match status" value="1"/>
</dbReference>
<evidence type="ECO:0000313" key="5">
    <source>
        <dbReference type="EMBL" id="KJE24644.1"/>
    </source>
</evidence>
<dbReference type="Pfam" id="PF00005">
    <property type="entry name" value="ABC_tran"/>
    <property type="match status" value="1"/>
</dbReference>
<keyword evidence="1" id="KW-0813">Transport</keyword>
<evidence type="ECO:0000256" key="2">
    <source>
        <dbReference type="ARBA" id="ARBA00022741"/>
    </source>
</evidence>
<dbReference type="EMBL" id="JYFN01000005">
    <property type="protein sequence ID" value="KJE24644.1"/>
    <property type="molecule type" value="Genomic_DNA"/>
</dbReference>
<accession>A0A0D8BKY2</accession>
<keyword evidence="3" id="KW-0067">ATP-binding</keyword>
<gene>
    <name evidence="5" type="ORF">FF36_01018</name>
</gene>
<dbReference type="InterPro" id="IPR015856">
    <property type="entry name" value="ABC_transpr_CbiO/EcfA_su"/>
</dbReference>
<keyword evidence="5" id="KW-0378">Hydrolase</keyword>
<evidence type="ECO:0000259" key="4">
    <source>
        <dbReference type="PROSITE" id="PS50893"/>
    </source>
</evidence>
<dbReference type="GO" id="GO:0005524">
    <property type="term" value="F:ATP binding"/>
    <property type="evidence" value="ECO:0007669"/>
    <property type="project" value="UniProtKB-KW"/>
</dbReference>
<evidence type="ECO:0000256" key="3">
    <source>
        <dbReference type="ARBA" id="ARBA00022840"/>
    </source>
</evidence>
<dbReference type="PATRIC" id="fig|1502723.3.peg.4278"/>
<proteinExistence type="predicted"/>
<dbReference type="Gene3D" id="3.40.50.300">
    <property type="entry name" value="P-loop containing nucleotide triphosphate hydrolases"/>
    <property type="match status" value="1"/>
</dbReference>
<evidence type="ECO:0000256" key="1">
    <source>
        <dbReference type="ARBA" id="ARBA00022448"/>
    </source>
</evidence>
<dbReference type="GO" id="GO:0016020">
    <property type="term" value="C:membrane"/>
    <property type="evidence" value="ECO:0007669"/>
    <property type="project" value="InterPro"/>
</dbReference>
<dbReference type="InterPro" id="IPR003439">
    <property type="entry name" value="ABC_transporter-like_ATP-bd"/>
</dbReference>
<reference evidence="5 6" key="2">
    <citation type="journal article" date="2016" name="Genome Announc.">
        <title>Permanent Draft Genome Sequences for Two Variants of Frankia sp. Strain CpI1, the First Frankia Strain Isolated from Root Nodules of Comptonia peregrina.</title>
        <authorList>
            <person name="Oshone R."/>
            <person name="Hurst S.G.IV."/>
            <person name="Abebe-Akele F."/>
            <person name="Simpson S."/>
            <person name="Morris K."/>
            <person name="Thomas W.K."/>
            <person name="Tisa L.S."/>
        </authorList>
    </citation>
    <scope>NUCLEOTIDE SEQUENCE [LARGE SCALE GENOMIC DNA]</scope>
    <source>
        <strain evidence="6">CpI1-S</strain>
    </source>
</reference>
<dbReference type="AlphaFoldDB" id="A0A0D8BKY2"/>
<dbReference type="InterPro" id="IPR003593">
    <property type="entry name" value="AAA+_ATPase"/>
</dbReference>
<dbReference type="GO" id="GO:0022857">
    <property type="term" value="F:transmembrane transporter activity"/>
    <property type="evidence" value="ECO:0007669"/>
    <property type="project" value="UniProtKB-ARBA"/>
</dbReference>
<organism evidence="5 6">
    <name type="scientific">Frankia torreyi</name>
    <dbReference type="NCBI Taxonomy" id="1856"/>
    <lineage>
        <taxon>Bacteria</taxon>
        <taxon>Bacillati</taxon>
        <taxon>Actinomycetota</taxon>
        <taxon>Actinomycetes</taxon>
        <taxon>Frankiales</taxon>
        <taxon>Frankiaceae</taxon>
        <taxon>Frankia</taxon>
    </lineage>
</organism>
<dbReference type="SMART" id="SM00382">
    <property type="entry name" value="AAA"/>
    <property type="match status" value="1"/>
</dbReference>
<sequence length="295" mass="31489">MWRGRAVPPPPGGHVSRNVSGMPDAVLRLDNVNVVRDGSYLLRNVAWEVFPGQRWVVLGPNGAGKTTLLQVASGRLFPTSGTVDLFGHRLGTVNLLELRYRVGVVSPALVETPPPDERVLDAVVTAGWSVLGRGDEPYDDVDLARAAGLLAQFGCRELRDRRFGTLSEGERKRVLIARSLMSDPELLLLDEPASGLDLGAREALLRRLTRFAADPSAPVSVLVSHHVEEIPVGVTHALLVRGGQVRAAGPAAEVLTAPRLSDCFGIPLDVSVTAGRYAARLAAGPPPRRPVSVGV</sequence>
<dbReference type="PROSITE" id="PS50893">
    <property type="entry name" value="ABC_TRANSPORTER_2"/>
    <property type="match status" value="1"/>
</dbReference>
<keyword evidence="2" id="KW-0547">Nucleotide-binding</keyword>
<dbReference type="SUPFAM" id="SSF52540">
    <property type="entry name" value="P-loop containing nucleoside triphosphate hydrolases"/>
    <property type="match status" value="1"/>
</dbReference>
<comment type="caution">
    <text evidence="5">The sequence shown here is derived from an EMBL/GenBank/DDBJ whole genome shotgun (WGS) entry which is preliminary data.</text>
</comment>
<evidence type="ECO:0000313" key="6">
    <source>
        <dbReference type="Proteomes" id="UP000032545"/>
    </source>
</evidence>
<dbReference type="GO" id="GO:0016887">
    <property type="term" value="F:ATP hydrolysis activity"/>
    <property type="evidence" value="ECO:0007669"/>
    <property type="project" value="InterPro"/>
</dbReference>
<dbReference type="Proteomes" id="UP000032545">
    <property type="component" value="Unassembled WGS sequence"/>
</dbReference>
<protein>
    <submittedName>
        <fullName evidence="5">ABC-type molybdenum transport system, ATPase component/photorepair protein PhrA</fullName>
        <ecNumber evidence="5">3.6.3.34</ecNumber>
    </submittedName>
</protein>
<reference evidence="6" key="1">
    <citation type="submission" date="2015-02" db="EMBL/GenBank/DDBJ databases">
        <title>Draft Genome of Frankia sp. CpI1-S.</title>
        <authorList>
            <person name="Oshone R.T."/>
            <person name="Ngom M."/>
            <person name="Ghodhbane-Gtari F."/>
            <person name="Gtari M."/>
            <person name="Morris K."/>
            <person name="Thomas K."/>
            <person name="Sen A."/>
            <person name="Tisa L.S."/>
        </authorList>
    </citation>
    <scope>NUCLEOTIDE SEQUENCE [LARGE SCALE GENOMIC DNA]</scope>
    <source>
        <strain evidence="6">CpI1-S</strain>
    </source>
</reference>
<dbReference type="PANTHER" id="PTHR43158:SF2">
    <property type="entry name" value="SKFA PEPTIDE EXPORT ATP-BINDING PROTEIN SKFE"/>
    <property type="match status" value="1"/>
</dbReference>